<feature type="binding site" evidence="12">
    <location>
        <position position="246"/>
    </location>
    <ligand>
        <name>K(+)</name>
        <dbReference type="ChEBI" id="CHEBI:29103"/>
    </ligand>
</feature>
<comment type="similarity">
    <text evidence="1">Belongs to the carbohydrate kinase pfkB family.</text>
</comment>
<keyword evidence="12" id="KW-0963">Cytoplasm</keyword>
<dbReference type="Proteomes" id="UP000729009">
    <property type="component" value="Unassembled WGS sequence"/>
</dbReference>
<sequence length="304" mass="32276">MMSIFILGSYAKALVMTAERIPLAGETLIGTDFRQTWGGKGSDMAVQAARLGAHVAYAGVVGDDTFGHEFVALMREEGVNIEALTLTPELPTGAGLIIKDNQARNVIVVDMGANKLFTPARVDEAQVQMAQSKVVLAQLEIPLETALYGLTLAKQLGKITILNPAPACDLRGVNLRHIDYLTPNETEARVALGLAPDDGRSNREIADLLLETGCSHVVMTLGDAGSAVFTRTDTLKIPSCKVDVVDSNGAGDSFNAGLAVALSEGQLIDKAAYFANATAALCCCDWETVPSYKTRKDVEDFLGC</sequence>
<organism evidence="14 15">
    <name type="scientific">Citrobacter gillenii</name>
    <dbReference type="NCBI Taxonomy" id="67828"/>
    <lineage>
        <taxon>Bacteria</taxon>
        <taxon>Pseudomonadati</taxon>
        <taxon>Pseudomonadota</taxon>
        <taxon>Gammaproteobacteria</taxon>
        <taxon>Enterobacterales</taxon>
        <taxon>Enterobacteriaceae</taxon>
        <taxon>Citrobacter</taxon>
        <taxon>Citrobacter freundii complex</taxon>
    </lineage>
</organism>
<dbReference type="Gene3D" id="3.40.1190.20">
    <property type="match status" value="1"/>
</dbReference>
<feature type="binding site" evidence="12">
    <location>
        <position position="252"/>
    </location>
    <ligand>
        <name>substrate</name>
    </ligand>
</feature>
<evidence type="ECO:0000256" key="5">
    <source>
        <dbReference type="ARBA" id="ARBA00022723"/>
    </source>
</evidence>
<evidence type="ECO:0000256" key="6">
    <source>
        <dbReference type="ARBA" id="ARBA00022741"/>
    </source>
</evidence>
<comment type="catalytic activity">
    <reaction evidence="12">
        <text>D-ribose + ATP = D-ribose 5-phosphate + ADP + H(+)</text>
        <dbReference type="Rhea" id="RHEA:13697"/>
        <dbReference type="ChEBI" id="CHEBI:15378"/>
        <dbReference type="ChEBI" id="CHEBI:30616"/>
        <dbReference type="ChEBI" id="CHEBI:47013"/>
        <dbReference type="ChEBI" id="CHEBI:78346"/>
        <dbReference type="ChEBI" id="CHEBI:456216"/>
        <dbReference type="EC" id="2.7.1.15"/>
    </reaction>
</comment>
<dbReference type="GO" id="GO:0005524">
    <property type="term" value="F:ATP binding"/>
    <property type="evidence" value="ECO:0007669"/>
    <property type="project" value="UniProtKB-UniRule"/>
</dbReference>
<keyword evidence="15" id="KW-1185">Reference proteome</keyword>
<dbReference type="InterPro" id="IPR002173">
    <property type="entry name" value="Carboh/pur_kinase_PfkB_CS"/>
</dbReference>
<proteinExistence type="inferred from homology"/>
<dbReference type="GO" id="GO:0005737">
    <property type="term" value="C:cytoplasm"/>
    <property type="evidence" value="ECO:0007669"/>
    <property type="project" value="UniProtKB-SubCell"/>
</dbReference>
<evidence type="ECO:0000259" key="13">
    <source>
        <dbReference type="Pfam" id="PF00294"/>
    </source>
</evidence>
<comment type="cofactor">
    <cofactor evidence="12">
        <name>Mg(2+)</name>
        <dbReference type="ChEBI" id="CHEBI:18420"/>
    </cofactor>
    <text evidence="12">Requires a divalent cation, most likely magnesium in vivo, as an electrophilic catalyst to aid phosphoryl group transfer. It is the chelate of the metal and the nucleotide that is the actual substrate.</text>
</comment>
<dbReference type="InterPro" id="IPR002139">
    <property type="entry name" value="Ribo/fructo_kinase"/>
</dbReference>
<protein>
    <recommendedName>
        <fullName evidence="3 12">Ribokinase</fullName>
        <shortName evidence="12">RK</shortName>
        <ecNumber evidence="2 12">2.7.1.15</ecNumber>
    </recommendedName>
</protein>
<dbReference type="Pfam" id="PF00294">
    <property type="entry name" value="PfkB"/>
    <property type="match status" value="1"/>
</dbReference>
<evidence type="ECO:0000256" key="2">
    <source>
        <dbReference type="ARBA" id="ARBA00012035"/>
    </source>
</evidence>
<comment type="caution">
    <text evidence="12">Lacks conserved residue(s) required for the propagation of feature annotation.</text>
</comment>
<keyword evidence="8 12" id="KW-0067">ATP-binding</keyword>
<comment type="activity regulation">
    <text evidence="12">Activated by a monovalent cation that binds near, but not in, the active site. The most likely occupant of the site in vivo is potassium. Ion binding induces a conformational change that may alter substrate affinity.</text>
</comment>
<keyword evidence="10 12" id="KW-0630">Potassium</keyword>
<evidence type="ECO:0000256" key="4">
    <source>
        <dbReference type="ARBA" id="ARBA00022679"/>
    </source>
</evidence>
<dbReference type="InterPro" id="IPR011611">
    <property type="entry name" value="PfkB_dom"/>
</dbReference>
<comment type="subunit">
    <text evidence="12">Homodimer.</text>
</comment>
<dbReference type="PROSITE" id="PS00584">
    <property type="entry name" value="PFKB_KINASES_2"/>
    <property type="match status" value="1"/>
</dbReference>
<comment type="function">
    <text evidence="12">Catalyzes the phosphorylation of ribose at O-5 in a reaction requiring ATP and magnesium. The resulting D-ribose-5-phosphate can then be used either for sythesis of nucleotides, histidine, and tryptophan, or as a component of the pentose phosphate pathway.</text>
</comment>
<feature type="binding site" evidence="12">
    <location>
        <position position="282"/>
    </location>
    <ligand>
        <name>K(+)</name>
        <dbReference type="ChEBI" id="CHEBI:29103"/>
    </ligand>
</feature>
<dbReference type="InterPro" id="IPR011877">
    <property type="entry name" value="Ribokinase"/>
</dbReference>
<evidence type="ECO:0000256" key="3">
    <source>
        <dbReference type="ARBA" id="ARBA00016943"/>
    </source>
</evidence>
<feature type="binding site" evidence="12">
    <location>
        <position position="276"/>
    </location>
    <ligand>
        <name>ATP</name>
        <dbReference type="ChEBI" id="CHEBI:30616"/>
    </ligand>
</feature>
<comment type="caution">
    <text evidence="14">The sequence shown here is derived from an EMBL/GenBank/DDBJ whole genome shotgun (WGS) entry which is preliminary data.</text>
</comment>
<feature type="binding site" evidence="12">
    <location>
        <position position="285"/>
    </location>
    <ligand>
        <name>K(+)</name>
        <dbReference type="ChEBI" id="CHEBI:29103"/>
    </ligand>
</feature>
<gene>
    <name evidence="12" type="primary">rbsK</name>
    <name evidence="14" type="ORF">FCH32_11230</name>
</gene>
<reference evidence="14 15" key="1">
    <citation type="submission" date="2019-05" db="EMBL/GenBank/DDBJ databases">
        <title>Draft genomes of bacterial isolates retrieved from different Forrest soils.</title>
        <authorList>
            <person name="Soares-Castro P."/>
            <person name="Santos P.M."/>
        </authorList>
    </citation>
    <scope>NUCLEOTIDE SEQUENCE [LARGE SCALE GENOMIC DNA]</scope>
    <source>
        <strain evidence="14 15">UMG736</strain>
    </source>
</reference>
<dbReference type="CDD" id="cd01174">
    <property type="entry name" value="ribokinase"/>
    <property type="match status" value="1"/>
</dbReference>
<dbReference type="PRINTS" id="PR00990">
    <property type="entry name" value="RIBOKINASE"/>
</dbReference>
<dbReference type="HAMAP" id="MF_01987">
    <property type="entry name" value="Ribokinase"/>
    <property type="match status" value="1"/>
</dbReference>
<comment type="subcellular location">
    <subcellularLocation>
        <location evidence="12">Cytoplasm</location>
    </subcellularLocation>
</comment>
<name>A0ABD6M2D9_9ENTR</name>
<evidence type="ECO:0000256" key="7">
    <source>
        <dbReference type="ARBA" id="ARBA00022777"/>
    </source>
</evidence>
<comment type="pathway">
    <text evidence="12">Carbohydrate metabolism; D-ribose degradation; D-ribose 5-phosphate from beta-D-ribopyranose: step 2/2.</text>
</comment>
<dbReference type="GO" id="GO:0046872">
    <property type="term" value="F:metal ion binding"/>
    <property type="evidence" value="ECO:0007669"/>
    <property type="project" value="UniProtKB-KW"/>
</dbReference>
<keyword evidence="7 12" id="KW-0418">Kinase</keyword>
<evidence type="ECO:0000313" key="15">
    <source>
        <dbReference type="Proteomes" id="UP000729009"/>
    </source>
</evidence>
<accession>A0ABD6M2D9</accession>
<dbReference type="GO" id="GO:0004747">
    <property type="term" value="F:ribokinase activity"/>
    <property type="evidence" value="ECO:0007669"/>
    <property type="project" value="UniProtKB-UniRule"/>
</dbReference>
<feature type="binding site" evidence="12">
    <location>
        <begin position="251"/>
        <end position="252"/>
    </location>
    <ligand>
        <name>ATP</name>
        <dbReference type="ChEBI" id="CHEBI:30616"/>
    </ligand>
</feature>
<feature type="binding site" evidence="12">
    <location>
        <position position="248"/>
    </location>
    <ligand>
        <name>K(+)</name>
        <dbReference type="ChEBI" id="CHEBI:29103"/>
    </ligand>
</feature>
<evidence type="ECO:0000256" key="12">
    <source>
        <dbReference type="HAMAP-Rule" id="MF_01987"/>
    </source>
</evidence>
<feature type="binding site" evidence="12">
    <location>
        <begin position="220"/>
        <end position="225"/>
    </location>
    <ligand>
        <name>ATP</name>
        <dbReference type="ChEBI" id="CHEBI:30616"/>
    </ligand>
</feature>
<dbReference type="PANTHER" id="PTHR10584:SF166">
    <property type="entry name" value="RIBOKINASE"/>
    <property type="match status" value="1"/>
</dbReference>
<feature type="binding site" evidence="12">
    <location>
        <position position="291"/>
    </location>
    <ligand>
        <name>K(+)</name>
        <dbReference type="ChEBI" id="CHEBI:29103"/>
    </ligand>
</feature>
<evidence type="ECO:0000256" key="9">
    <source>
        <dbReference type="ARBA" id="ARBA00022842"/>
    </source>
</evidence>
<dbReference type="PANTHER" id="PTHR10584">
    <property type="entry name" value="SUGAR KINASE"/>
    <property type="match status" value="1"/>
</dbReference>
<feature type="domain" description="Carbohydrate kinase PfkB" evidence="13">
    <location>
        <begin position="3"/>
        <end position="286"/>
    </location>
</feature>
<keyword evidence="6 12" id="KW-0547">Nucleotide-binding</keyword>
<evidence type="ECO:0000313" key="14">
    <source>
        <dbReference type="EMBL" id="NTZ50871.1"/>
    </source>
</evidence>
<keyword evidence="5 12" id="KW-0479">Metal-binding</keyword>
<comment type="similarity">
    <text evidence="12">Belongs to the carbohydrate kinase PfkB family. Ribokinase subfamily.</text>
</comment>
<dbReference type="SUPFAM" id="SSF53613">
    <property type="entry name" value="Ribokinase-like"/>
    <property type="match status" value="1"/>
</dbReference>
<evidence type="ECO:0000256" key="1">
    <source>
        <dbReference type="ARBA" id="ARBA00005380"/>
    </source>
</evidence>
<feature type="active site" description="Proton acceptor" evidence="12">
    <location>
        <position position="252"/>
    </location>
</feature>
<evidence type="ECO:0000256" key="10">
    <source>
        <dbReference type="ARBA" id="ARBA00022958"/>
    </source>
</evidence>
<evidence type="ECO:0000256" key="11">
    <source>
        <dbReference type="ARBA" id="ARBA00023277"/>
    </source>
</evidence>
<keyword evidence="4 12" id="KW-0808">Transferase</keyword>
<dbReference type="GO" id="GO:0019303">
    <property type="term" value="P:D-ribose catabolic process"/>
    <property type="evidence" value="ECO:0007669"/>
    <property type="project" value="UniProtKB-UniRule"/>
</dbReference>
<keyword evidence="9 12" id="KW-0460">Magnesium</keyword>
<dbReference type="EC" id="2.7.1.15" evidence="2 12"/>
<evidence type="ECO:0000256" key="8">
    <source>
        <dbReference type="ARBA" id="ARBA00022840"/>
    </source>
</evidence>
<dbReference type="AlphaFoldDB" id="A0ABD6M2D9"/>
<dbReference type="EMBL" id="SUQN01000004">
    <property type="protein sequence ID" value="NTZ50871.1"/>
    <property type="molecule type" value="Genomic_DNA"/>
</dbReference>
<keyword evidence="11 12" id="KW-0119">Carbohydrate metabolism</keyword>
<feature type="binding site" evidence="12">
    <location>
        <position position="184"/>
    </location>
    <ligand>
        <name>ATP</name>
        <dbReference type="ChEBI" id="CHEBI:30616"/>
    </ligand>
</feature>
<feature type="binding site" evidence="12">
    <location>
        <position position="140"/>
    </location>
    <ligand>
        <name>substrate</name>
    </ligand>
</feature>
<dbReference type="InterPro" id="IPR029056">
    <property type="entry name" value="Ribokinase-like"/>
</dbReference>